<comment type="caution">
    <text evidence="1">The sequence shown here is derived from an EMBL/GenBank/DDBJ whole genome shotgun (WGS) entry which is preliminary data.</text>
</comment>
<evidence type="ECO:0000313" key="1">
    <source>
        <dbReference type="EMBL" id="REI42409.1"/>
    </source>
</evidence>
<keyword evidence="2" id="KW-1185">Reference proteome</keyword>
<reference evidence="1 2" key="1">
    <citation type="submission" date="2018-08" db="EMBL/GenBank/DDBJ databases">
        <title>Draft genome sequence of Psychrilyobacter sp. strain SD5 isolated from Black Sea water.</title>
        <authorList>
            <person name="Yadav S."/>
            <person name="Villanueva L."/>
            <person name="Damste J.S.S."/>
        </authorList>
    </citation>
    <scope>NUCLEOTIDE SEQUENCE [LARGE SCALE GENOMIC DNA]</scope>
    <source>
        <strain evidence="1 2">SD5</strain>
    </source>
</reference>
<organism evidence="1 2">
    <name type="scientific">Psychrilyobacter piezotolerans</name>
    <dbReference type="NCBI Taxonomy" id="2293438"/>
    <lineage>
        <taxon>Bacteria</taxon>
        <taxon>Fusobacteriati</taxon>
        <taxon>Fusobacteriota</taxon>
        <taxon>Fusobacteriia</taxon>
        <taxon>Fusobacteriales</taxon>
        <taxon>Fusobacteriaceae</taxon>
        <taxon>Psychrilyobacter</taxon>
    </lineage>
</organism>
<dbReference type="Proteomes" id="UP000263486">
    <property type="component" value="Unassembled WGS sequence"/>
</dbReference>
<dbReference type="EMBL" id="QUAJ01000004">
    <property type="protein sequence ID" value="REI42409.1"/>
    <property type="molecule type" value="Genomic_DNA"/>
</dbReference>
<evidence type="ECO:0000313" key="2">
    <source>
        <dbReference type="Proteomes" id="UP000263486"/>
    </source>
</evidence>
<sequence length="150" mass="17702">MDQLILIGEKQLAKQFLITERQVRTLFKNFKYAPGEYIYGKCVKEYIKQIKSKDGDHNLEDQKLKKAKRETQEFNLKILKDEYYPDHVVRGALSDMLIKFKSQLLSTSRKITIEIEQNEDPDIKKIVEKHVLKTLEELEKYDPPSNKGDK</sequence>
<name>A0ABX9KJA3_9FUSO</name>
<accession>A0ABX9KJA3</accession>
<proteinExistence type="predicted"/>
<protein>
    <submittedName>
        <fullName evidence="1">Uncharacterized protein</fullName>
    </submittedName>
</protein>
<dbReference type="RefSeq" id="WP_114641450.1">
    <property type="nucleotide sequence ID" value="NZ_JAACIO010000004.1"/>
</dbReference>
<gene>
    <name evidence="1" type="ORF">DYH56_03390</name>
</gene>